<gene>
    <name evidence="1" type="ORF">CEUSTIGMA_g8524.t1</name>
</gene>
<evidence type="ECO:0000313" key="1">
    <source>
        <dbReference type="EMBL" id="GAX81090.1"/>
    </source>
</evidence>
<dbReference type="Proteomes" id="UP000232323">
    <property type="component" value="Unassembled WGS sequence"/>
</dbReference>
<protein>
    <submittedName>
        <fullName evidence="1">Uncharacterized protein</fullName>
    </submittedName>
</protein>
<dbReference type="AlphaFoldDB" id="A0A250XEA3"/>
<dbReference type="EMBL" id="BEGY01000060">
    <property type="protein sequence ID" value="GAX81090.1"/>
    <property type="molecule type" value="Genomic_DNA"/>
</dbReference>
<comment type="caution">
    <text evidence="1">The sequence shown here is derived from an EMBL/GenBank/DDBJ whole genome shotgun (WGS) entry which is preliminary data.</text>
</comment>
<sequence length="392" mass="42736">MFTYFLPATVYMINRHQPTSGVIPPSRLHADKRDNMPPHLEGRGRSTFSPVKLDDVRKVKGDNNVEGERVSLHMVTQDPSEMDLDEKDTLTTAAVHQELKSLPRLMNASNLLEDDSQENMNRLPPPSAGAPSALPICSESQGTVLLRSLIKSEDSFAAASTVILKGASFQSFSSHHPLALTQSRSNPLSSGSPATGPQSHWMDHLLDADQVLLVRTMSGIKDKEKWTPMPIARGGTSIASHSDDVVSLQPQEKKGEQNPGVAHVDGHYGFHDSISIRMLLEDLDWAAQGRHKPRTPGVLRRAVMDLVAEEIQPLCTSGLLKKSDARNAGKAAVELVLKVLPAFGSGSSYDSEKGITEFVTPARVAKVKQLALHSTQHLWKSQGVSYRNEGVS</sequence>
<keyword evidence="2" id="KW-1185">Reference proteome</keyword>
<organism evidence="1 2">
    <name type="scientific">Chlamydomonas eustigma</name>
    <dbReference type="NCBI Taxonomy" id="1157962"/>
    <lineage>
        <taxon>Eukaryota</taxon>
        <taxon>Viridiplantae</taxon>
        <taxon>Chlorophyta</taxon>
        <taxon>core chlorophytes</taxon>
        <taxon>Chlorophyceae</taxon>
        <taxon>CS clade</taxon>
        <taxon>Chlamydomonadales</taxon>
        <taxon>Chlamydomonadaceae</taxon>
        <taxon>Chlamydomonas</taxon>
    </lineage>
</organism>
<evidence type="ECO:0000313" key="2">
    <source>
        <dbReference type="Proteomes" id="UP000232323"/>
    </source>
</evidence>
<accession>A0A250XEA3</accession>
<reference evidence="1 2" key="1">
    <citation type="submission" date="2017-08" db="EMBL/GenBank/DDBJ databases">
        <title>Acidophilic green algal genome provides insights into adaptation to an acidic environment.</title>
        <authorList>
            <person name="Hirooka S."/>
            <person name="Hirose Y."/>
            <person name="Kanesaki Y."/>
            <person name="Higuchi S."/>
            <person name="Fujiwara T."/>
            <person name="Onuma R."/>
            <person name="Era A."/>
            <person name="Ohbayashi R."/>
            <person name="Uzuka A."/>
            <person name="Nozaki H."/>
            <person name="Yoshikawa H."/>
            <person name="Miyagishima S.Y."/>
        </authorList>
    </citation>
    <scope>NUCLEOTIDE SEQUENCE [LARGE SCALE GENOMIC DNA]</scope>
    <source>
        <strain evidence="1 2">NIES-2499</strain>
    </source>
</reference>
<name>A0A250XEA3_9CHLO</name>
<proteinExistence type="predicted"/>